<dbReference type="SMART" id="SM00387">
    <property type="entry name" value="HATPase_c"/>
    <property type="match status" value="1"/>
</dbReference>
<dbReference type="Pfam" id="PF02518">
    <property type="entry name" value="HATPase_c"/>
    <property type="match status" value="1"/>
</dbReference>
<dbReference type="InterPro" id="IPR004358">
    <property type="entry name" value="Sig_transdc_His_kin-like_C"/>
</dbReference>
<proteinExistence type="predicted"/>
<feature type="modified residue" description="4-aspartylphosphate" evidence="3">
    <location>
        <position position="427"/>
    </location>
</feature>
<dbReference type="GO" id="GO:0016772">
    <property type="term" value="F:transferase activity, transferring phosphorus-containing groups"/>
    <property type="evidence" value="ECO:0007669"/>
    <property type="project" value="InterPro"/>
</dbReference>
<evidence type="ECO:0000256" key="3">
    <source>
        <dbReference type="PROSITE-ProRule" id="PRU00169"/>
    </source>
</evidence>
<feature type="domain" description="Response regulatory" evidence="5">
    <location>
        <begin position="377"/>
        <end position="495"/>
    </location>
</feature>
<keyword evidence="2" id="KW-0902">Two-component regulatory system</keyword>
<dbReference type="PROSITE" id="PS50109">
    <property type="entry name" value="HIS_KIN"/>
    <property type="match status" value="1"/>
</dbReference>
<organism evidence="6">
    <name type="scientific">Amphora coffeiformis</name>
    <dbReference type="NCBI Taxonomy" id="265554"/>
    <lineage>
        <taxon>Eukaryota</taxon>
        <taxon>Sar</taxon>
        <taxon>Stramenopiles</taxon>
        <taxon>Ochrophyta</taxon>
        <taxon>Bacillariophyta</taxon>
        <taxon>Bacillariophyceae</taxon>
        <taxon>Bacillariophycidae</taxon>
        <taxon>Thalassiophysales</taxon>
        <taxon>Catenulaceae</taxon>
        <taxon>Amphora</taxon>
    </lineage>
</organism>
<keyword evidence="1 3" id="KW-0597">Phosphoprotein</keyword>
<dbReference type="Gene3D" id="3.40.50.2300">
    <property type="match status" value="1"/>
</dbReference>
<evidence type="ECO:0008006" key="7">
    <source>
        <dbReference type="Google" id="ProtNLM"/>
    </source>
</evidence>
<accession>A0A7S3L3C2</accession>
<dbReference type="SUPFAM" id="SSF55874">
    <property type="entry name" value="ATPase domain of HSP90 chaperone/DNA topoisomerase II/histidine kinase"/>
    <property type="match status" value="1"/>
</dbReference>
<sequence length="520" mass="58345">MEDSELSPEHRENVKMIVSSGKLLRHIVDDVLDYSKLESGAMECDIKEANLQDILTDSVNSMASSSVTKKRNISVKTFYDMRLLPDIITDGRRLQQILYNLLSNAVKFSKSGGTVELSATLQPIESHVDTDPAKPFELDNAKRILRISVKDFGKGIERNEFENIFHPFTQTKAGISNTEGGTGLGLSITRKLVQSLGGSITVDSEVGHFSTFTLDFPHSQEVADVDDISKKLKRTTFVLIESKNMETEQILNMFRIYETECKLFGSIEELKQSWGSSAFAPHAGWTYICLIPCQLFQKHAMESLFGELHYEIVTFGDSKGLEKSSQHFPSLTAWFPAYFMKEMQKLSEGSQRTSYTKLPSALDLNKEELAVMWKELRVLVAEDNMVNQKVCKRLLSRLGVEKITVVPDGQQAVDRDAAEEFDIVLMDMQMPVMDGVEATRLIVRRNGPHPIPKILFLSAHVSDSFKKTCLESGAVGYLPKPCTLDGLKSILHETMLAPSICRPNSQGRSRRSVRFDEAVE</sequence>
<dbReference type="PANTHER" id="PTHR45339">
    <property type="entry name" value="HYBRID SIGNAL TRANSDUCTION HISTIDINE KINASE J"/>
    <property type="match status" value="1"/>
</dbReference>
<dbReference type="CDD" id="cd17546">
    <property type="entry name" value="REC_hyHK_CKI1_RcsC-like"/>
    <property type="match status" value="1"/>
</dbReference>
<evidence type="ECO:0000259" key="4">
    <source>
        <dbReference type="PROSITE" id="PS50109"/>
    </source>
</evidence>
<dbReference type="PANTHER" id="PTHR45339:SF1">
    <property type="entry name" value="HYBRID SIGNAL TRANSDUCTION HISTIDINE KINASE J"/>
    <property type="match status" value="1"/>
</dbReference>
<dbReference type="Pfam" id="PF00072">
    <property type="entry name" value="Response_reg"/>
    <property type="match status" value="1"/>
</dbReference>
<dbReference type="EMBL" id="HBIM01006024">
    <property type="protein sequence ID" value="CAE0407301.1"/>
    <property type="molecule type" value="Transcribed_RNA"/>
</dbReference>
<evidence type="ECO:0000256" key="2">
    <source>
        <dbReference type="ARBA" id="ARBA00023012"/>
    </source>
</evidence>
<name>A0A7S3L3C2_9STRA</name>
<dbReference type="GO" id="GO:0000160">
    <property type="term" value="P:phosphorelay signal transduction system"/>
    <property type="evidence" value="ECO:0007669"/>
    <property type="project" value="UniProtKB-KW"/>
</dbReference>
<dbReference type="InterPro" id="IPR036890">
    <property type="entry name" value="HATPase_C_sf"/>
</dbReference>
<dbReference type="SMART" id="SM00448">
    <property type="entry name" value="REC"/>
    <property type="match status" value="1"/>
</dbReference>
<evidence type="ECO:0000256" key="1">
    <source>
        <dbReference type="ARBA" id="ARBA00022553"/>
    </source>
</evidence>
<gene>
    <name evidence="6" type="ORF">ACOF00016_LOCUS5128</name>
</gene>
<protein>
    <recommendedName>
        <fullName evidence="7">Histidine kinase</fullName>
    </recommendedName>
</protein>
<evidence type="ECO:0000313" key="6">
    <source>
        <dbReference type="EMBL" id="CAE0407301.1"/>
    </source>
</evidence>
<reference evidence="6" key="1">
    <citation type="submission" date="2021-01" db="EMBL/GenBank/DDBJ databases">
        <authorList>
            <person name="Corre E."/>
            <person name="Pelletier E."/>
            <person name="Niang G."/>
            <person name="Scheremetjew M."/>
            <person name="Finn R."/>
            <person name="Kale V."/>
            <person name="Holt S."/>
            <person name="Cochrane G."/>
            <person name="Meng A."/>
            <person name="Brown T."/>
            <person name="Cohen L."/>
        </authorList>
    </citation>
    <scope>NUCLEOTIDE SEQUENCE</scope>
    <source>
        <strain evidence="6">CCMP127</strain>
    </source>
</reference>
<dbReference type="AlphaFoldDB" id="A0A7S3L3C2"/>
<evidence type="ECO:0000259" key="5">
    <source>
        <dbReference type="PROSITE" id="PS50110"/>
    </source>
</evidence>
<dbReference type="PRINTS" id="PR00344">
    <property type="entry name" value="BCTRLSENSOR"/>
</dbReference>
<dbReference type="InterPro" id="IPR003594">
    <property type="entry name" value="HATPase_dom"/>
</dbReference>
<feature type="domain" description="Histidine kinase" evidence="4">
    <location>
        <begin position="1"/>
        <end position="220"/>
    </location>
</feature>
<dbReference type="Gene3D" id="1.10.287.130">
    <property type="match status" value="1"/>
</dbReference>
<dbReference type="InterPro" id="IPR011006">
    <property type="entry name" value="CheY-like_superfamily"/>
</dbReference>
<dbReference type="InterPro" id="IPR001789">
    <property type="entry name" value="Sig_transdc_resp-reg_receiver"/>
</dbReference>
<dbReference type="SUPFAM" id="SSF52172">
    <property type="entry name" value="CheY-like"/>
    <property type="match status" value="1"/>
</dbReference>
<dbReference type="InterPro" id="IPR005467">
    <property type="entry name" value="His_kinase_dom"/>
</dbReference>
<dbReference type="PROSITE" id="PS50110">
    <property type="entry name" value="RESPONSE_REGULATORY"/>
    <property type="match status" value="1"/>
</dbReference>
<dbReference type="Gene3D" id="3.30.565.10">
    <property type="entry name" value="Histidine kinase-like ATPase, C-terminal domain"/>
    <property type="match status" value="1"/>
</dbReference>